<evidence type="ECO:0000256" key="7">
    <source>
        <dbReference type="ARBA" id="ARBA00023136"/>
    </source>
</evidence>
<comment type="similarity">
    <text evidence="2">Belongs to the TrkH potassium transport family. HKT (TC 2.A.38.3) subfamily.</text>
</comment>
<keyword evidence="6" id="KW-0406">Ion transport</keyword>
<organism evidence="9 10">
    <name type="scientific">Aristolochia fimbriata</name>
    <name type="common">White veined hardy Dutchman's pipe vine</name>
    <dbReference type="NCBI Taxonomy" id="158543"/>
    <lineage>
        <taxon>Eukaryota</taxon>
        <taxon>Viridiplantae</taxon>
        <taxon>Streptophyta</taxon>
        <taxon>Embryophyta</taxon>
        <taxon>Tracheophyta</taxon>
        <taxon>Spermatophyta</taxon>
        <taxon>Magnoliopsida</taxon>
        <taxon>Magnoliidae</taxon>
        <taxon>Piperales</taxon>
        <taxon>Aristolochiaceae</taxon>
        <taxon>Aristolochia</taxon>
    </lineage>
</organism>
<evidence type="ECO:0000313" key="9">
    <source>
        <dbReference type="EMBL" id="KAG9449288.1"/>
    </source>
</evidence>
<dbReference type="GO" id="GO:0005886">
    <property type="term" value="C:plasma membrane"/>
    <property type="evidence" value="ECO:0007669"/>
    <property type="project" value="TreeGrafter"/>
</dbReference>
<evidence type="ECO:0000256" key="5">
    <source>
        <dbReference type="ARBA" id="ARBA00022989"/>
    </source>
</evidence>
<feature type="transmembrane region" description="Helical" evidence="8">
    <location>
        <begin position="50"/>
        <end position="71"/>
    </location>
</feature>
<evidence type="ECO:0000256" key="2">
    <source>
        <dbReference type="ARBA" id="ARBA00010864"/>
    </source>
</evidence>
<evidence type="ECO:0000256" key="4">
    <source>
        <dbReference type="ARBA" id="ARBA00022692"/>
    </source>
</evidence>
<feature type="transmembrane region" description="Helical" evidence="8">
    <location>
        <begin position="318"/>
        <end position="338"/>
    </location>
</feature>
<dbReference type="Proteomes" id="UP000825729">
    <property type="component" value="Unassembled WGS sequence"/>
</dbReference>
<keyword evidence="7 8" id="KW-0472">Membrane</keyword>
<feature type="transmembrane region" description="Helical" evidence="8">
    <location>
        <begin position="112"/>
        <end position="132"/>
    </location>
</feature>
<gene>
    <name evidence="9" type="ORF">H6P81_009253</name>
</gene>
<comment type="caution">
    <text evidence="9">The sequence shown here is derived from an EMBL/GenBank/DDBJ whole genome shotgun (WGS) entry which is preliminary data.</text>
</comment>
<evidence type="ECO:0000256" key="1">
    <source>
        <dbReference type="ARBA" id="ARBA00004141"/>
    </source>
</evidence>
<feature type="transmembrane region" description="Helical" evidence="8">
    <location>
        <begin position="187"/>
        <end position="210"/>
    </location>
</feature>
<dbReference type="PANTHER" id="PTHR31064">
    <property type="entry name" value="POTASSIUM TRANSPORT PROTEIN DDB_G0292412-RELATED"/>
    <property type="match status" value="1"/>
</dbReference>
<feature type="transmembrane region" description="Helical" evidence="8">
    <location>
        <begin position="260"/>
        <end position="287"/>
    </location>
</feature>
<evidence type="ECO:0000256" key="6">
    <source>
        <dbReference type="ARBA" id="ARBA00023065"/>
    </source>
</evidence>
<proteinExistence type="inferred from homology"/>
<protein>
    <submittedName>
        <fullName evidence="9">Uncharacterized protein</fullName>
    </submittedName>
</protein>
<evidence type="ECO:0000256" key="8">
    <source>
        <dbReference type="SAM" id="Phobius"/>
    </source>
</evidence>
<feature type="transmembrane region" description="Helical" evidence="8">
    <location>
        <begin position="230"/>
        <end position="248"/>
    </location>
</feature>
<comment type="subcellular location">
    <subcellularLocation>
        <location evidence="1">Membrane</location>
        <topology evidence="1">Multi-pass membrane protein</topology>
    </subcellularLocation>
</comment>
<keyword evidence="4 8" id="KW-0812">Transmembrane</keyword>
<evidence type="ECO:0000313" key="10">
    <source>
        <dbReference type="Proteomes" id="UP000825729"/>
    </source>
</evidence>
<feature type="transmembrane region" description="Helical" evidence="8">
    <location>
        <begin position="412"/>
        <end position="433"/>
    </location>
</feature>
<name>A0AAV7EKD3_ARIFI</name>
<evidence type="ECO:0000256" key="3">
    <source>
        <dbReference type="ARBA" id="ARBA00022448"/>
    </source>
</evidence>
<dbReference type="EMBL" id="JAINDJ010000004">
    <property type="protein sequence ID" value="KAG9449288.1"/>
    <property type="molecule type" value="Genomic_DNA"/>
</dbReference>
<reference evidence="9 10" key="1">
    <citation type="submission" date="2021-07" db="EMBL/GenBank/DDBJ databases">
        <title>The Aristolochia fimbriata genome: insights into angiosperm evolution, floral development and chemical biosynthesis.</title>
        <authorList>
            <person name="Jiao Y."/>
        </authorList>
    </citation>
    <scope>NUCLEOTIDE SEQUENCE [LARGE SCALE GENOMIC DNA]</scope>
    <source>
        <strain evidence="9">IBCAS-2021</strain>
        <tissue evidence="9">Leaf</tissue>
    </source>
</reference>
<keyword evidence="3" id="KW-0813">Transport</keyword>
<dbReference type="Pfam" id="PF02386">
    <property type="entry name" value="TrkH"/>
    <property type="match status" value="2"/>
</dbReference>
<keyword evidence="5 8" id="KW-1133">Transmembrane helix</keyword>
<dbReference type="AlphaFoldDB" id="A0AAV7EKD3"/>
<dbReference type="PANTHER" id="PTHR31064:SF30">
    <property type="entry name" value="HIGH-AFFINITY POTASSIUM TRANSPORT PROTEIN-RELATED"/>
    <property type="match status" value="1"/>
</dbReference>
<dbReference type="GO" id="GO:0030001">
    <property type="term" value="P:metal ion transport"/>
    <property type="evidence" value="ECO:0007669"/>
    <property type="project" value="UniProtKB-ARBA"/>
</dbReference>
<dbReference type="InterPro" id="IPR051143">
    <property type="entry name" value="TrkH_K-transport"/>
</dbReference>
<sequence>MQLHACAASCYEFQQKLLLKLQQKLVFFMGYVVNRLNCLYRFLVFRVNPFWIHVCYFTLLSVACFLFLKAMGWRDPTYSTPNAFDLFFMAVSSATIASNSTVEMEVFSDTQLLVITIFMLLGGEVFTSMIDLQLAKTRYYDSLDRHHSTESGEIELGPMSTDVDGELMVAKSAGDQIQYLRYNCVRYLTMAVLAYFLAVQLVGILSILAYVTVVPSARRVLEKKGLDRQVFSVFTAVSAFANCGFVPTNENMVVFRRNSGLLLTIIPLVLLGNTLFPPCLRLLIWVLRRTSPRAEFDYMLQKPEEIGYYHLLRPLHCLYLVPTVAGFLVVQFTLFTVMEWDSEGLRGMTPFQKLVGALFQSANTRHGGQWVVDLSKLAPAVLFLSVVMMYLPPYTSFSPIVEDERGSTELGMVQRLLLSQLSYLFICTVLICITENEKISEDPVNFNVFNIIVEVVSAYANVGFSTGYSCKRQLKPNRYCKDAWYGFVGRWSKKEDNNLPGATDCNKYNTFSREDNNLLASADDGPKVAI</sequence>
<accession>A0AAV7EKD3</accession>
<feature type="transmembrane region" description="Helical" evidence="8">
    <location>
        <begin position="374"/>
        <end position="392"/>
    </location>
</feature>
<keyword evidence="10" id="KW-1185">Reference proteome</keyword>
<dbReference type="GO" id="GO:0008324">
    <property type="term" value="F:monoatomic cation transmembrane transporter activity"/>
    <property type="evidence" value="ECO:0007669"/>
    <property type="project" value="InterPro"/>
</dbReference>
<dbReference type="InterPro" id="IPR003445">
    <property type="entry name" value="Cat_transpt"/>
</dbReference>